<evidence type="ECO:0000256" key="1">
    <source>
        <dbReference type="SAM" id="MobiDB-lite"/>
    </source>
</evidence>
<proteinExistence type="predicted"/>
<protein>
    <submittedName>
        <fullName evidence="2">Uncharacterized protein</fullName>
    </submittedName>
</protein>
<dbReference type="EMBL" id="JARBHB010000005">
    <property type="protein sequence ID" value="KAJ8883877.1"/>
    <property type="molecule type" value="Genomic_DNA"/>
</dbReference>
<feature type="compositionally biased region" description="Basic and acidic residues" evidence="1">
    <location>
        <begin position="448"/>
        <end position="460"/>
    </location>
</feature>
<evidence type="ECO:0000313" key="2">
    <source>
        <dbReference type="EMBL" id="KAJ8883877.1"/>
    </source>
</evidence>
<feature type="region of interest" description="Disordered" evidence="1">
    <location>
        <begin position="499"/>
        <end position="551"/>
    </location>
</feature>
<keyword evidence="3" id="KW-1185">Reference proteome</keyword>
<sequence>MIISYRTPNKKEVIIYLHHAEDIAQNSSHNDPQFSEEVLCSLRARELSNAMEEECCSLIKNNVFEVVEHISRPDISFAIDVTSRFNKNLNKWHWEAVKRILRTENVAKNVLRLYQLYLMRNAYGTQYDVGTQFLRIHCVKHSGIALYSSLMVSCDKLSHAAAIFVCSSCIFNADHDSVAMISRYALEMEMYGDEHCFARNRTPHFDTRLSKHMTCGNNPFILALPALPPCIDALVIAIKAKAELIAKEYPLHDSKWGRNGSVDREIPRGYAEAQWIERFHRLTTSRKADMFGPTRIGPPPFRVEDTLRKYKSKAHTASQRPKKKWKCVCQAIVNRLLESASGNMNKDDNVRCPVSRATMQWYADNNVRRLDWSVQSPDLNHIEQLWDELDRRVRARQDRPKSVAQLMEWLQEECDLSPLMSCKHSSPEMRLHPYRSTPMDAAIRDEKREQKRLEPPEKHGKPGNTGKTLISHQVPKNTQVGERRPRAILLFCRSRSVGKQGREERRFRKQRRQLKGKSTIKSFQCRRRSTADVHKKQVSKTGKFPPPPPDRKTFCILSRALSATGAHQRPAFSHDPSNVNQHGRAVMRSVIMTVYEHAQCSQNNMAVYIAYKDRQRISTGSKGETGSEQCWQECPRNARVRRGSLHVDGERVFFFFTRAGGAARRQSRELHVACRSRVPAECRGAHCHSGVSRAEMAARRGHPTQRHISNTSEKQSLERNELRGKNQRSQQHCQENQDAAEILLRKHDNQYCHSKVTPLALQDYSLRRLTATCNTIPLLTTAVQVAYTPADKANLLAATLEAIFLSIKYTRQRTSDDDMDTVFILPIRDNRKCSEPKSKECYVKLYTVIPERATRNDSNFVKLKKCLDELTTTHFEAYHARGNCSEVKSQNVVVAWRQVAKGTSECALYLSSLHEKEDTKINLHAIEAKKFRATQLDIISPDTDVLVLALSSIHHFHKIQNTLSLEVERGTELYRSTNKQVRKSEILSAASGRWKSPSNEVVNETSFIEGTFAGNGMSSERPKTSKFTKSHKLWLAAWRWEFSPCSLQQYSSSSSNT</sequence>
<evidence type="ECO:0000313" key="3">
    <source>
        <dbReference type="Proteomes" id="UP001159363"/>
    </source>
</evidence>
<feature type="region of interest" description="Disordered" evidence="1">
    <location>
        <begin position="693"/>
        <end position="732"/>
    </location>
</feature>
<gene>
    <name evidence="2" type="ORF">PR048_015732</name>
</gene>
<accession>A0ABQ9HHS1</accession>
<dbReference type="Gene3D" id="3.30.420.10">
    <property type="entry name" value="Ribonuclease H-like superfamily/Ribonuclease H"/>
    <property type="match status" value="1"/>
</dbReference>
<feature type="compositionally biased region" description="Polar residues" evidence="1">
    <location>
        <begin position="465"/>
        <end position="480"/>
    </location>
</feature>
<feature type="compositionally biased region" description="Basic and acidic residues" evidence="1">
    <location>
        <begin position="715"/>
        <end position="724"/>
    </location>
</feature>
<feature type="region of interest" description="Disordered" evidence="1">
    <location>
        <begin position="448"/>
        <end position="482"/>
    </location>
</feature>
<comment type="caution">
    <text evidence="2">The sequence shown here is derived from an EMBL/GenBank/DDBJ whole genome shotgun (WGS) entry which is preliminary data.</text>
</comment>
<dbReference type="Proteomes" id="UP001159363">
    <property type="component" value="Chromosome 4"/>
</dbReference>
<reference evidence="2 3" key="1">
    <citation type="submission" date="2023-02" db="EMBL/GenBank/DDBJ databases">
        <title>LHISI_Scaffold_Assembly.</title>
        <authorList>
            <person name="Stuart O.P."/>
            <person name="Cleave R."/>
            <person name="Magrath M.J.L."/>
            <person name="Mikheyev A.S."/>
        </authorList>
    </citation>
    <scope>NUCLEOTIDE SEQUENCE [LARGE SCALE GENOMIC DNA]</scope>
    <source>
        <strain evidence="2">Daus_M_001</strain>
        <tissue evidence="2">Leg muscle</tissue>
    </source>
</reference>
<name>A0ABQ9HHS1_9NEOP</name>
<dbReference type="InterPro" id="IPR036397">
    <property type="entry name" value="RNaseH_sf"/>
</dbReference>
<organism evidence="2 3">
    <name type="scientific">Dryococelus australis</name>
    <dbReference type="NCBI Taxonomy" id="614101"/>
    <lineage>
        <taxon>Eukaryota</taxon>
        <taxon>Metazoa</taxon>
        <taxon>Ecdysozoa</taxon>
        <taxon>Arthropoda</taxon>
        <taxon>Hexapoda</taxon>
        <taxon>Insecta</taxon>
        <taxon>Pterygota</taxon>
        <taxon>Neoptera</taxon>
        <taxon>Polyneoptera</taxon>
        <taxon>Phasmatodea</taxon>
        <taxon>Verophasmatodea</taxon>
        <taxon>Anareolatae</taxon>
        <taxon>Phasmatidae</taxon>
        <taxon>Eurycanthinae</taxon>
        <taxon>Dryococelus</taxon>
    </lineage>
</organism>